<keyword evidence="3" id="KW-1185">Reference proteome</keyword>
<comment type="caution">
    <text evidence="2">The sequence shown here is derived from an EMBL/GenBank/DDBJ whole genome shotgun (WGS) entry which is preliminary data.</text>
</comment>
<dbReference type="EMBL" id="BATC01000025">
    <property type="protein sequence ID" value="GAD59389.1"/>
    <property type="molecule type" value="Genomic_DNA"/>
</dbReference>
<feature type="domain" description="NADP-dependent oxidoreductase" evidence="1">
    <location>
        <begin position="58"/>
        <end position="292"/>
    </location>
</feature>
<dbReference type="InterPro" id="IPR023210">
    <property type="entry name" value="NADP_OxRdtase_dom"/>
</dbReference>
<dbReference type="InterPro" id="IPR036812">
    <property type="entry name" value="NAD(P)_OxRdtase_dom_sf"/>
</dbReference>
<dbReference type="PANTHER" id="PTHR43312">
    <property type="entry name" value="D-THREO-ALDOSE 1-DEHYDROGENASE"/>
    <property type="match status" value="1"/>
</dbReference>
<evidence type="ECO:0000313" key="3">
    <source>
        <dbReference type="Proteomes" id="UP000016569"/>
    </source>
</evidence>
<dbReference type="InterPro" id="IPR053135">
    <property type="entry name" value="AKR2_Oxidoreductase"/>
</dbReference>
<dbReference type="PANTHER" id="PTHR43312:SF1">
    <property type="entry name" value="NADP-DEPENDENT OXIDOREDUCTASE DOMAIN-CONTAINING PROTEIN"/>
    <property type="match status" value="1"/>
</dbReference>
<dbReference type="SUPFAM" id="SSF51430">
    <property type="entry name" value="NAD(P)-linked oxidoreductase"/>
    <property type="match status" value="1"/>
</dbReference>
<accession>A0A8E0NBN0</accession>
<dbReference type="Gene3D" id="3.20.20.100">
    <property type="entry name" value="NADP-dependent oxidoreductase domain"/>
    <property type="match status" value="1"/>
</dbReference>
<evidence type="ECO:0000259" key="1">
    <source>
        <dbReference type="Pfam" id="PF00248"/>
    </source>
</evidence>
<dbReference type="RefSeq" id="WP_021697484.1">
    <property type="nucleotide sequence ID" value="NZ_BATC01000025.1"/>
</dbReference>
<name>A0A8E0NBN0_9CAUL</name>
<organism evidence="2 3">
    <name type="scientific">Brevundimonas abyssalis TAR-001</name>
    <dbReference type="NCBI Taxonomy" id="1391729"/>
    <lineage>
        <taxon>Bacteria</taxon>
        <taxon>Pseudomonadati</taxon>
        <taxon>Pseudomonadota</taxon>
        <taxon>Alphaproteobacteria</taxon>
        <taxon>Caulobacterales</taxon>
        <taxon>Caulobacteraceae</taxon>
        <taxon>Brevundimonas</taxon>
    </lineage>
</organism>
<dbReference type="AlphaFoldDB" id="A0A8E0NBN0"/>
<evidence type="ECO:0000313" key="2">
    <source>
        <dbReference type="EMBL" id="GAD59389.1"/>
    </source>
</evidence>
<reference evidence="3" key="1">
    <citation type="journal article" date="2013" name="Genome Announc.">
        <title>Draft Genome Sequence of the Dimorphic Prosthecate Bacterium Brevundimonas abyssalis TAR-001T.</title>
        <authorList>
            <person name="Tsubouchi T."/>
            <person name="Nishi S."/>
            <person name="Usui K."/>
            <person name="Shimane Y."/>
            <person name="Takaki Y."/>
            <person name="Maruyama T."/>
            <person name="Hatada Y."/>
        </authorList>
    </citation>
    <scope>NUCLEOTIDE SEQUENCE [LARGE SCALE GENOMIC DNA]</scope>
    <source>
        <strain evidence="3">TAR-001</strain>
    </source>
</reference>
<sequence length="302" mass="32044">MRYRPLGRSGSAVSALTLKIGSDALAGGPSRAQSLVFAGLEAGINTVHLTSADPVLAEAVGQALSQVDRKLIQLSVSLGRVDARRGGRDFSPEALTGSIDRILHASGLGWIDLALLDEPGEDEMPQTALNALKAQRTAGRIRMLGIAGDGEVMDAYISTGAFDVLATSYHVNSPWQTKHRIRAALERDMAVVAYGYFPEELDTAKKAETVHVPRKGLFGLGGRPKHDPLAGAGTFAFLHRTHGWSAEHICLAFALTDPSVATVMVDASHSERIEALAAVPERDLPPGLAAQIEMARVRMAAA</sequence>
<gene>
    <name evidence="2" type="ORF">MBEBAB_1639</name>
</gene>
<dbReference type="OrthoDB" id="7348196at2"/>
<dbReference type="Proteomes" id="UP000016569">
    <property type="component" value="Unassembled WGS sequence"/>
</dbReference>
<dbReference type="Pfam" id="PF00248">
    <property type="entry name" value="Aldo_ket_red"/>
    <property type="match status" value="1"/>
</dbReference>
<proteinExistence type="predicted"/>
<protein>
    <submittedName>
        <fullName evidence="2">Putative oxidoreductase</fullName>
    </submittedName>
</protein>